<keyword evidence="5" id="KW-1185">Reference proteome</keyword>
<feature type="DNA-binding region" description="H-T-H motif" evidence="2">
    <location>
        <begin position="35"/>
        <end position="54"/>
    </location>
</feature>
<dbReference type="PROSITE" id="PS01081">
    <property type="entry name" value="HTH_TETR_1"/>
    <property type="match status" value="1"/>
</dbReference>
<dbReference type="Gene3D" id="1.10.357.10">
    <property type="entry name" value="Tetracycline Repressor, domain 2"/>
    <property type="match status" value="1"/>
</dbReference>
<dbReference type="SUPFAM" id="SSF46689">
    <property type="entry name" value="Homeodomain-like"/>
    <property type="match status" value="1"/>
</dbReference>
<dbReference type="Proteomes" id="UP001597540">
    <property type="component" value="Unassembled WGS sequence"/>
</dbReference>
<dbReference type="InterPro" id="IPR050109">
    <property type="entry name" value="HTH-type_TetR-like_transc_reg"/>
</dbReference>
<dbReference type="PROSITE" id="PS50977">
    <property type="entry name" value="HTH_TETR_2"/>
    <property type="match status" value="1"/>
</dbReference>
<organism evidence="4 5">
    <name type="scientific">Paenibacillus shunpengii</name>
    <dbReference type="NCBI Taxonomy" id="2054424"/>
    <lineage>
        <taxon>Bacteria</taxon>
        <taxon>Bacillati</taxon>
        <taxon>Bacillota</taxon>
        <taxon>Bacilli</taxon>
        <taxon>Bacillales</taxon>
        <taxon>Paenibacillaceae</taxon>
        <taxon>Paenibacillus</taxon>
    </lineage>
</organism>
<dbReference type="RefSeq" id="WP_090722496.1">
    <property type="nucleotide sequence ID" value="NZ_JBHUMJ010000002.1"/>
</dbReference>
<dbReference type="InterPro" id="IPR023772">
    <property type="entry name" value="DNA-bd_HTH_TetR-type_CS"/>
</dbReference>
<dbReference type="EMBL" id="JBHUMJ010000002">
    <property type="protein sequence ID" value="MFD2700532.1"/>
    <property type="molecule type" value="Genomic_DNA"/>
</dbReference>
<dbReference type="Gene3D" id="1.10.10.60">
    <property type="entry name" value="Homeodomain-like"/>
    <property type="match status" value="1"/>
</dbReference>
<comment type="caution">
    <text evidence="4">The sequence shown here is derived from an EMBL/GenBank/DDBJ whole genome shotgun (WGS) entry which is preliminary data.</text>
</comment>
<sequence>MSPAKDDQEKNKHVKDQILKAAKKLFSSQGYEATTVRQICEEARVSLALVSYHFGGKEKVFFALFDPIRETTQNHQYDLSKPLAALIDFCRSFVLFRYDEHELITILQQELFLKSPRLDLMTDVFLPSWDELRAILTAGKERGVIEYESLEMTINFVMGTLIFSLSNPFLNPIEKNYSPEEAAEQAIGYILNGIRNNKGTQ</sequence>
<dbReference type="SUPFAM" id="SSF48498">
    <property type="entry name" value="Tetracyclin repressor-like, C-terminal domain"/>
    <property type="match status" value="1"/>
</dbReference>
<evidence type="ECO:0000256" key="2">
    <source>
        <dbReference type="PROSITE-ProRule" id="PRU00335"/>
    </source>
</evidence>
<protein>
    <submittedName>
        <fullName evidence="4">TetR/AcrR family transcriptional regulator</fullName>
    </submittedName>
</protein>
<dbReference type="PANTHER" id="PTHR30328:SF54">
    <property type="entry name" value="HTH-TYPE TRANSCRIPTIONAL REPRESSOR SCO4008"/>
    <property type="match status" value="1"/>
</dbReference>
<proteinExistence type="predicted"/>
<dbReference type="InterPro" id="IPR036271">
    <property type="entry name" value="Tet_transcr_reg_TetR-rel_C_sf"/>
</dbReference>
<evidence type="ECO:0000313" key="5">
    <source>
        <dbReference type="Proteomes" id="UP001597540"/>
    </source>
</evidence>
<evidence type="ECO:0000313" key="4">
    <source>
        <dbReference type="EMBL" id="MFD2700532.1"/>
    </source>
</evidence>
<evidence type="ECO:0000259" key="3">
    <source>
        <dbReference type="PROSITE" id="PS50977"/>
    </source>
</evidence>
<reference evidence="5" key="1">
    <citation type="journal article" date="2019" name="Int. J. Syst. Evol. Microbiol.">
        <title>The Global Catalogue of Microorganisms (GCM) 10K type strain sequencing project: providing services to taxonomists for standard genome sequencing and annotation.</title>
        <authorList>
            <consortium name="The Broad Institute Genomics Platform"/>
            <consortium name="The Broad Institute Genome Sequencing Center for Infectious Disease"/>
            <person name="Wu L."/>
            <person name="Ma J."/>
        </authorList>
    </citation>
    <scope>NUCLEOTIDE SEQUENCE [LARGE SCALE GENOMIC DNA]</scope>
    <source>
        <strain evidence="5">KCTC 33849</strain>
    </source>
</reference>
<feature type="domain" description="HTH tetR-type" evidence="3">
    <location>
        <begin position="12"/>
        <end position="72"/>
    </location>
</feature>
<dbReference type="PRINTS" id="PR00455">
    <property type="entry name" value="HTHTETR"/>
</dbReference>
<gene>
    <name evidence="4" type="ORF">ACFSVM_08615</name>
</gene>
<name>A0ABW5SN75_9BACL</name>
<dbReference type="InterPro" id="IPR009057">
    <property type="entry name" value="Homeodomain-like_sf"/>
</dbReference>
<evidence type="ECO:0000256" key="1">
    <source>
        <dbReference type="ARBA" id="ARBA00023125"/>
    </source>
</evidence>
<dbReference type="Pfam" id="PF00440">
    <property type="entry name" value="TetR_N"/>
    <property type="match status" value="1"/>
</dbReference>
<keyword evidence="1 2" id="KW-0238">DNA-binding</keyword>
<accession>A0ABW5SN75</accession>
<dbReference type="InterPro" id="IPR001647">
    <property type="entry name" value="HTH_TetR"/>
</dbReference>
<dbReference type="PANTHER" id="PTHR30328">
    <property type="entry name" value="TRANSCRIPTIONAL REPRESSOR"/>
    <property type="match status" value="1"/>
</dbReference>